<keyword evidence="9" id="KW-1185">Reference proteome</keyword>
<evidence type="ECO:0000256" key="1">
    <source>
        <dbReference type="ARBA" id="ARBA00004651"/>
    </source>
</evidence>
<evidence type="ECO:0000256" key="6">
    <source>
        <dbReference type="ARBA" id="ARBA00023136"/>
    </source>
</evidence>
<accession>A0A1I1P4U0</accession>
<sequence length="211" mass="23155">MPNKIKMDLSLYFTYLMISILASASLGPSVLLAASNSINFGRKMALVGVFGHVGAILTLAIISASSLGFILMSSKFTYLIIKYLGASYLIFLGIKLWRNKGVFRLAKHNNITPSSINLFSNSFILGLSNPKALLFFTALFPQFIHADQALFPQFTLLISTSLINAFIFTSFYVLIAYKCKGFLLKQANGQLISRITGSFFIGFAGSLIFSN</sequence>
<feature type="transmembrane region" description="Helical" evidence="7">
    <location>
        <begin position="156"/>
        <end position="179"/>
    </location>
</feature>
<evidence type="ECO:0000256" key="5">
    <source>
        <dbReference type="ARBA" id="ARBA00022989"/>
    </source>
</evidence>
<proteinExistence type="inferred from homology"/>
<feature type="transmembrane region" description="Helical" evidence="7">
    <location>
        <begin position="12"/>
        <end position="34"/>
    </location>
</feature>
<organism evidence="8 9">
    <name type="scientific">Pseudoalteromonas denitrificans DSM 6059</name>
    <dbReference type="NCBI Taxonomy" id="1123010"/>
    <lineage>
        <taxon>Bacteria</taxon>
        <taxon>Pseudomonadati</taxon>
        <taxon>Pseudomonadota</taxon>
        <taxon>Gammaproteobacteria</taxon>
        <taxon>Alteromonadales</taxon>
        <taxon>Pseudoalteromonadaceae</taxon>
        <taxon>Pseudoalteromonas</taxon>
    </lineage>
</organism>
<name>A0A1I1P4U0_9GAMM</name>
<evidence type="ECO:0000313" key="9">
    <source>
        <dbReference type="Proteomes" id="UP000198862"/>
    </source>
</evidence>
<protein>
    <submittedName>
        <fullName evidence="8">Threonine/homoserine/homoserine lactone efflux protein</fullName>
    </submittedName>
</protein>
<dbReference type="PANTHER" id="PTHR30086">
    <property type="entry name" value="ARGININE EXPORTER PROTEIN ARGO"/>
    <property type="match status" value="1"/>
</dbReference>
<dbReference type="EMBL" id="FOLO01000029">
    <property type="protein sequence ID" value="SFD04676.1"/>
    <property type="molecule type" value="Genomic_DNA"/>
</dbReference>
<gene>
    <name evidence="8" type="ORF">SAMN02745724_03301</name>
</gene>
<evidence type="ECO:0000256" key="7">
    <source>
        <dbReference type="SAM" id="Phobius"/>
    </source>
</evidence>
<keyword evidence="4 7" id="KW-0812">Transmembrane</keyword>
<dbReference type="AlphaFoldDB" id="A0A1I1P4U0"/>
<evidence type="ECO:0000256" key="2">
    <source>
        <dbReference type="ARBA" id="ARBA00007928"/>
    </source>
</evidence>
<evidence type="ECO:0000313" key="8">
    <source>
        <dbReference type="EMBL" id="SFD04676.1"/>
    </source>
</evidence>
<comment type="similarity">
    <text evidence="2">Belongs to the Rht family.</text>
</comment>
<feature type="transmembrane region" description="Helical" evidence="7">
    <location>
        <begin position="46"/>
        <end position="70"/>
    </location>
</feature>
<dbReference type="STRING" id="1123010.SAMN02745724_03301"/>
<keyword evidence="3" id="KW-1003">Cell membrane</keyword>
<reference evidence="8 9" key="1">
    <citation type="submission" date="2016-10" db="EMBL/GenBank/DDBJ databases">
        <authorList>
            <person name="de Groot N.N."/>
        </authorList>
    </citation>
    <scope>NUCLEOTIDE SEQUENCE [LARGE SCALE GENOMIC DNA]</scope>
    <source>
        <strain evidence="8 9">DSM 6059</strain>
    </source>
</reference>
<dbReference type="GO" id="GO:0005886">
    <property type="term" value="C:plasma membrane"/>
    <property type="evidence" value="ECO:0007669"/>
    <property type="project" value="UniProtKB-SubCell"/>
</dbReference>
<dbReference type="GO" id="GO:0042970">
    <property type="term" value="F:homoserine transmembrane transporter activity"/>
    <property type="evidence" value="ECO:0007669"/>
    <property type="project" value="TreeGrafter"/>
</dbReference>
<feature type="transmembrane region" description="Helical" evidence="7">
    <location>
        <begin position="76"/>
        <end position="97"/>
    </location>
</feature>
<keyword evidence="6 7" id="KW-0472">Membrane</keyword>
<keyword evidence="5 7" id="KW-1133">Transmembrane helix</keyword>
<dbReference type="InterPro" id="IPR001123">
    <property type="entry name" value="LeuE-type"/>
</dbReference>
<dbReference type="Proteomes" id="UP000198862">
    <property type="component" value="Unassembled WGS sequence"/>
</dbReference>
<evidence type="ECO:0000256" key="4">
    <source>
        <dbReference type="ARBA" id="ARBA00022692"/>
    </source>
</evidence>
<evidence type="ECO:0000256" key="3">
    <source>
        <dbReference type="ARBA" id="ARBA00022475"/>
    </source>
</evidence>
<dbReference type="PANTHER" id="PTHR30086:SF14">
    <property type="entry name" value="HOMOSERINE_HOMOSERINE LACTONE EFFLUX PROTEIN"/>
    <property type="match status" value="1"/>
</dbReference>
<feature type="transmembrane region" description="Helical" evidence="7">
    <location>
        <begin position="191"/>
        <end position="209"/>
    </location>
</feature>
<comment type="subcellular location">
    <subcellularLocation>
        <location evidence="1">Cell membrane</location>
        <topology evidence="1">Multi-pass membrane protein</topology>
    </subcellularLocation>
</comment>
<dbReference type="Pfam" id="PF01810">
    <property type="entry name" value="LysE"/>
    <property type="match status" value="1"/>
</dbReference>
<dbReference type="PIRSF" id="PIRSF006324">
    <property type="entry name" value="LeuE"/>
    <property type="match status" value="1"/>
</dbReference>
<feature type="transmembrane region" description="Helical" evidence="7">
    <location>
        <begin position="118"/>
        <end position="144"/>
    </location>
</feature>